<dbReference type="Proteomes" id="UP001151760">
    <property type="component" value="Unassembled WGS sequence"/>
</dbReference>
<keyword evidence="2" id="KW-1185">Reference proteome</keyword>
<evidence type="ECO:0000313" key="2">
    <source>
        <dbReference type="Proteomes" id="UP001151760"/>
    </source>
</evidence>
<reference evidence="1" key="1">
    <citation type="journal article" date="2022" name="Int. J. Mol. Sci.">
        <title>Draft Genome of Tanacetum Coccineum: Genomic Comparison of Closely Related Tanacetum-Family Plants.</title>
        <authorList>
            <person name="Yamashiro T."/>
            <person name="Shiraishi A."/>
            <person name="Nakayama K."/>
            <person name="Satake H."/>
        </authorList>
    </citation>
    <scope>NUCLEOTIDE SEQUENCE</scope>
</reference>
<name>A0ABQ4Y8F1_9ASTR</name>
<evidence type="ECO:0000313" key="1">
    <source>
        <dbReference type="EMBL" id="GJS73403.1"/>
    </source>
</evidence>
<protein>
    <submittedName>
        <fullName evidence="1">Uncharacterized protein</fullName>
    </submittedName>
</protein>
<sequence length="102" mass="10472">MVRGGCGKQRWGVDEDGDGGISCRLMCEGGGGGVELVTRMAAGVWGSDDGDGHEGGVMVAAVGRQPEVGGKGVAEKWIWGSDPSEVLSIRGSHNSRDSISLK</sequence>
<reference evidence="1" key="2">
    <citation type="submission" date="2022-01" db="EMBL/GenBank/DDBJ databases">
        <authorList>
            <person name="Yamashiro T."/>
            <person name="Shiraishi A."/>
            <person name="Satake H."/>
            <person name="Nakayama K."/>
        </authorList>
    </citation>
    <scope>NUCLEOTIDE SEQUENCE</scope>
</reference>
<organism evidence="1 2">
    <name type="scientific">Tanacetum coccineum</name>
    <dbReference type="NCBI Taxonomy" id="301880"/>
    <lineage>
        <taxon>Eukaryota</taxon>
        <taxon>Viridiplantae</taxon>
        <taxon>Streptophyta</taxon>
        <taxon>Embryophyta</taxon>
        <taxon>Tracheophyta</taxon>
        <taxon>Spermatophyta</taxon>
        <taxon>Magnoliopsida</taxon>
        <taxon>eudicotyledons</taxon>
        <taxon>Gunneridae</taxon>
        <taxon>Pentapetalae</taxon>
        <taxon>asterids</taxon>
        <taxon>campanulids</taxon>
        <taxon>Asterales</taxon>
        <taxon>Asteraceae</taxon>
        <taxon>Asteroideae</taxon>
        <taxon>Anthemideae</taxon>
        <taxon>Anthemidinae</taxon>
        <taxon>Tanacetum</taxon>
    </lineage>
</organism>
<proteinExistence type="predicted"/>
<gene>
    <name evidence="1" type="ORF">Tco_0706244</name>
</gene>
<dbReference type="EMBL" id="BQNB010010152">
    <property type="protein sequence ID" value="GJS73403.1"/>
    <property type="molecule type" value="Genomic_DNA"/>
</dbReference>
<accession>A0ABQ4Y8F1</accession>
<feature type="non-terminal residue" evidence="1">
    <location>
        <position position="102"/>
    </location>
</feature>
<comment type="caution">
    <text evidence="1">The sequence shown here is derived from an EMBL/GenBank/DDBJ whole genome shotgun (WGS) entry which is preliminary data.</text>
</comment>